<dbReference type="Proteomes" id="UP000617355">
    <property type="component" value="Unassembled WGS sequence"/>
</dbReference>
<dbReference type="RefSeq" id="WP_188530153.1">
    <property type="nucleotide sequence ID" value="NZ_BMGI01000006.1"/>
</dbReference>
<protein>
    <submittedName>
        <fullName evidence="2">Transposase</fullName>
    </submittedName>
</protein>
<comment type="caution">
    <text evidence="2">The sequence shown here is derived from an EMBL/GenBank/DDBJ whole genome shotgun (WGS) entry which is preliminary data.</text>
</comment>
<reference evidence="3" key="1">
    <citation type="journal article" date="2019" name="Int. J. Syst. Evol. Microbiol.">
        <title>The Global Catalogue of Microorganisms (GCM) 10K type strain sequencing project: providing services to taxonomists for standard genome sequencing and annotation.</title>
        <authorList>
            <consortium name="The Broad Institute Genomics Platform"/>
            <consortium name="The Broad Institute Genome Sequencing Center for Infectious Disease"/>
            <person name="Wu L."/>
            <person name="Ma J."/>
        </authorList>
    </citation>
    <scope>NUCLEOTIDE SEQUENCE [LARGE SCALE GENOMIC DNA]</scope>
    <source>
        <strain evidence="3">CGMCC 1.12922</strain>
    </source>
</reference>
<name>A0ABQ1QUT3_9RHOB</name>
<dbReference type="SUPFAM" id="SSF143422">
    <property type="entry name" value="Transposase IS200-like"/>
    <property type="match status" value="1"/>
</dbReference>
<gene>
    <name evidence="2" type="ORF">GCM10011358_34070</name>
</gene>
<evidence type="ECO:0000259" key="1">
    <source>
        <dbReference type="SMART" id="SM01321"/>
    </source>
</evidence>
<feature type="domain" description="Transposase IS200-like" evidence="1">
    <location>
        <begin position="9"/>
        <end position="132"/>
    </location>
</feature>
<keyword evidence="3" id="KW-1185">Reference proteome</keyword>
<dbReference type="NCBIfam" id="NF047646">
    <property type="entry name" value="REP_Tyr_transpos"/>
    <property type="match status" value="1"/>
</dbReference>
<proteinExistence type="predicted"/>
<organism evidence="2 3">
    <name type="scientific">Sinisalibacter lacisalsi</name>
    <dbReference type="NCBI Taxonomy" id="1526570"/>
    <lineage>
        <taxon>Bacteria</taxon>
        <taxon>Pseudomonadati</taxon>
        <taxon>Pseudomonadota</taxon>
        <taxon>Alphaproteobacteria</taxon>
        <taxon>Rhodobacterales</taxon>
        <taxon>Roseobacteraceae</taxon>
        <taxon>Sinisalibacter</taxon>
    </lineage>
</organism>
<evidence type="ECO:0000313" key="2">
    <source>
        <dbReference type="EMBL" id="GGD47426.1"/>
    </source>
</evidence>
<evidence type="ECO:0000313" key="3">
    <source>
        <dbReference type="Proteomes" id="UP000617355"/>
    </source>
</evidence>
<dbReference type="InterPro" id="IPR002686">
    <property type="entry name" value="Transposase_17"/>
</dbReference>
<dbReference type="InterPro" id="IPR052715">
    <property type="entry name" value="RAYT_transposase"/>
</dbReference>
<dbReference type="EMBL" id="BMGI01000006">
    <property type="protein sequence ID" value="GGD47426.1"/>
    <property type="molecule type" value="Genomic_DNA"/>
</dbReference>
<accession>A0ABQ1QUT3</accession>
<dbReference type="PANTHER" id="PTHR36966:SF1">
    <property type="entry name" value="REP-ASSOCIATED TYROSINE TRANSPOSASE"/>
    <property type="match status" value="1"/>
</dbReference>
<dbReference type="PANTHER" id="PTHR36966">
    <property type="entry name" value="REP-ASSOCIATED TYROSINE TRANSPOSASE"/>
    <property type="match status" value="1"/>
</dbReference>
<sequence>MTNYRRVSIPGGTYFFTVALANRTASTLVDHVDVLRHAFLATRAERPFVTDAFVVLPDHLHAVWTLPEGDADFSTRWRLIKSRFVREIGAAASRSASKHVKGERGIWQRRFWEHRIRDETDLAMHVQYCWANPVKHGLVTRAVDWPYSSIHRDIRAGRVAPEWAGVALAGEFGEWDG</sequence>
<dbReference type="SMART" id="SM01321">
    <property type="entry name" value="Y1_Tnp"/>
    <property type="match status" value="1"/>
</dbReference>
<dbReference type="InterPro" id="IPR036515">
    <property type="entry name" value="Transposase_17_sf"/>
</dbReference>
<dbReference type="Gene3D" id="3.30.70.1290">
    <property type="entry name" value="Transposase IS200-like"/>
    <property type="match status" value="1"/>
</dbReference>